<dbReference type="CDD" id="cd13120">
    <property type="entry name" value="BF2867_like_N"/>
    <property type="match status" value="1"/>
</dbReference>
<dbReference type="Proteomes" id="UP000788426">
    <property type="component" value="Unassembled WGS sequence"/>
</dbReference>
<reference evidence="2 3" key="1">
    <citation type="submission" date="2021-07" db="EMBL/GenBank/DDBJ databases">
        <title>Genomic diversity and antimicrobial resistance of Prevotella spp. isolated from chronic lung disease airways.</title>
        <authorList>
            <person name="Webb K.A."/>
            <person name="Olagoke O.S."/>
            <person name="Baird T."/>
            <person name="Neill J."/>
            <person name="Pham A."/>
            <person name="Wells T.J."/>
            <person name="Ramsay K.A."/>
            <person name="Bell S.C."/>
            <person name="Sarovich D.S."/>
            <person name="Price E.P."/>
        </authorList>
    </citation>
    <scope>NUCLEOTIDE SEQUENCE [LARGE SCALE GENOMIC DNA]</scope>
    <source>
        <strain evidence="2 3">SCHI0011.S.12</strain>
    </source>
</reference>
<feature type="signal peptide" evidence="1">
    <location>
        <begin position="1"/>
        <end position="26"/>
    </location>
</feature>
<protein>
    <submittedName>
        <fullName evidence="2">Fimbrillin family protein</fullName>
    </submittedName>
</protein>
<dbReference type="InterPro" id="IPR025049">
    <property type="entry name" value="Mfa-like_1"/>
</dbReference>
<proteinExistence type="predicted"/>
<name>A0ABS6YD58_9BACT</name>
<dbReference type="Pfam" id="PF13149">
    <property type="entry name" value="Mfa_like_1"/>
    <property type="match status" value="1"/>
</dbReference>
<comment type="caution">
    <text evidence="2">The sequence shown here is derived from an EMBL/GenBank/DDBJ whole genome shotgun (WGS) entry which is preliminary data.</text>
</comment>
<dbReference type="RefSeq" id="WP_219480898.1">
    <property type="nucleotide sequence ID" value="NZ_JAHXCT010000003.1"/>
</dbReference>
<gene>
    <name evidence="2" type="ORF">KZO38_05465</name>
</gene>
<evidence type="ECO:0000313" key="2">
    <source>
        <dbReference type="EMBL" id="MBW4769207.1"/>
    </source>
</evidence>
<accession>A0ABS6YD58</accession>
<sequence length="847" mass="94209">MKRNILTKGILSLIALGSLCFTTACSDIDNVKEDGNTSKGLRFTVTDIQVSKEASLPQRSEKSVYETQRIAFQNANGLDVCIKETTVEGVNAVQQQDNGTRAELKTAIDKDFSVFASKDGGSAADFMFNAKARKNGSLYQAIEWTPRKAGKLQFHAVYPLLDASNPLQVLQPTTNDGTAPRIEFTVNSDIKKQTDLMLATTKVLTFSETQAQNVDLSFNHATTAIRFKVGNKLGYSLKITKIEINNVYGKADLDIKTGTWSNHRNKTSFTFTPTTPISTALNIGAIITGGENTFLMIPQTLPTDANIKIYIEGRDPLTAAIGGKVWTSSTTKTYGITNDDVRDWDYTFEVSVDHDAIDYNAGGNSFKIKSFRHLKGYSGTDRDLPVKWQYLGYSINGGLSWNEGTDNFITAVTENGVGAVTDQPGVVTINNPLIDMRAKRIEQMRQATQPTGVKDLSLDENGRQSTANCYVITAPGTYSFPLVYGNAIKNGVKNESAYKVTNLLNGFTLTNFQDSKGNITQPEINGVKKVEMVELNETGLITDLQGSTSTGEVTFKVPQANLKEGNVLIRAIGFDDKVLWSWHLWFTSEDVINTSTSYFALEPLGYRHTKWEKTSYDQTRTITLKFKNEVGTIITKSFTIAAFEDRQGTAPYYQHGRKDPFVLGKITYQPNAYYQGMTLKEAVGAPLLMANARRFENSMPKGNWDWCKDTDKDRTYLNLWSTNNTTDGFIDGNVVKTVYDPCPAGFHMPKAQEFTKVNAGNNHKKVFAPNLQVLHPDLQKLQDRKNGKGLYWTAERYLRKQSSVQPNDQAYFGCMVLATDNTFEYHDAGIPLFMNMQFGLPILPIKD</sequence>
<keyword evidence="1" id="KW-0732">Signal</keyword>
<dbReference type="PROSITE" id="PS51257">
    <property type="entry name" value="PROKAR_LIPOPROTEIN"/>
    <property type="match status" value="1"/>
</dbReference>
<evidence type="ECO:0000256" key="1">
    <source>
        <dbReference type="SAM" id="SignalP"/>
    </source>
</evidence>
<keyword evidence="3" id="KW-1185">Reference proteome</keyword>
<feature type="chain" id="PRO_5045168153" evidence="1">
    <location>
        <begin position="27"/>
        <end position="847"/>
    </location>
</feature>
<dbReference type="CDD" id="cd13121">
    <property type="entry name" value="BF2867_like_C"/>
    <property type="match status" value="1"/>
</dbReference>
<organism evidence="2 3">
    <name type="scientific">Hoylesella nanceiensis</name>
    <dbReference type="NCBI Taxonomy" id="425941"/>
    <lineage>
        <taxon>Bacteria</taxon>
        <taxon>Pseudomonadati</taxon>
        <taxon>Bacteroidota</taxon>
        <taxon>Bacteroidia</taxon>
        <taxon>Bacteroidales</taxon>
        <taxon>Prevotellaceae</taxon>
        <taxon>Hoylesella</taxon>
    </lineage>
</organism>
<evidence type="ECO:0000313" key="3">
    <source>
        <dbReference type="Proteomes" id="UP000788426"/>
    </source>
</evidence>
<dbReference type="EMBL" id="JAHXCT010000003">
    <property type="protein sequence ID" value="MBW4769207.1"/>
    <property type="molecule type" value="Genomic_DNA"/>
</dbReference>